<feature type="transmembrane region" description="Helical" evidence="2">
    <location>
        <begin position="75"/>
        <end position="95"/>
    </location>
</feature>
<dbReference type="RefSeq" id="WP_135280388.1">
    <property type="nucleotide sequence ID" value="NZ_SRIO01000001.1"/>
</dbReference>
<dbReference type="Proteomes" id="UP000297890">
    <property type="component" value="Unassembled WGS sequence"/>
</dbReference>
<keyword evidence="3" id="KW-0560">Oxidoreductase</keyword>
<dbReference type="Gene3D" id="1.20.1450.10">
    <property type="entry name" value="Ammonia/particulate methane monooxygenase, subunit A"/>
    <property type="match status" value="1"/>
</dbReference>
<feature type="transmembrane region" description="Helical" evidence="2">
    <location>
        <begin position="102"/>
        <end position="119"/>
    </location>
</feature>
<protein>
    <submittedName>
        <fullName evidence="3">Methane monooxygenase/ammonia monooxygenase subunit A</fullName>
    </submittedName>
</protein>
<gene>
    <name evidence="3" type="ORF">E4680_00320</name>
</gene>
<proteinExistence type="predicted"/>
<sequence length="265" mass="30400">MNTVTGAYGKGEAPDTAGPPTKSAVRNVQEQMAAWKNIDYTLIPIFSILIGGVTVFLIALTVGDWDYWQDWRDRRWWPLVTPFSLIIPAAIFNYFFWKRFRLPIGATAMILGYMFGVWVSRYMNFHIFANFPMNFVSPSTFIGMGLVLDCTLALSRSFFITGFIGAFLFAIVLYPLNWITMAPFHVPVEYNGYLVTVADLMGYQYIRTAIPEYVRIIEESTLRTFGEAVTPLTAFFAGFVTLLNYYLWVWIGSILTQNRWLTRLI</sequence>
<feature type="transmembrane region" description="Helical" evidence="2">
    <location>
        <begin position="125"/>
        <end position="146"/>
    </location>
</feature>
<feature type="region of interest" description="Disordered" evidence="1">
    <location>
        <begin position="1"/>
        <end position="22"/>
    </location>
</feature>
<reference evidence="3 4" key="1">
    <citation type="journal article" date="2019" name="ISME J.">
        <title>Candidatus Macondimonas diazotrophica, a novel gammaproteobacterial genus dominating crude-oil-contaminated coastal sediments.</title>
        <authorList>
            <person name="Karthikeyan S."/>
            <person name="Konstantinidis K."/>
        </authorList>
    </citation>
    <scope>NUCLEOTIDE SEQUENCE [LARGE SCALE GENOMIC DNA]</scope>
    <source>
        <strain evidence="3 4">KTK01</strain>
    </source>
</reference>
<dbReference type="InterPro" id="IPR003393">
    <property type="entry name" value="NH3_CH4_mOase_A"/>
</dbReference>
<organism evidence="3 4">
    <name type="scientific">Candidatus Macondimonas diazotrophica</name>
    <dbReference type="NCBI Taxonomy" id="2305248"/>
    <lineage>
        <taxon>Bacteria</taxon>
        <taxon>Pseudomonadati</taxon>
        <taxon>Pseudomonadota</taxon>
        <taxon>Gammaproteobacteria</taxon>
        <taxon>Chromatiales</taxon>
        <taxon>Ectothiorhodospiraceae</taxon>
        <taxon>Candidatus Macondimonas</taxon>
    </lineage>
</organism>
<accession>A0A4Z0FBW3</accession>
<feature type="transmembrane region" description="Helical" evidence="2">
    <location>
        <begin position="232"/>
        <end position="255"/>
    </location>
</feature>
<keyword evidence="2" id="KW-1133">Transmembrane helix</keyword>
<keyword evidence="2" id="KW-0812">Transmembrane</keyword>
<dbReference type="EMBL" id="SRIO01000001">
    <property type="protein sequence ID" value="TFZ84029.1"/>
    <property type="molecule type" value="Genomic_DNA"/>
</dbReference>
<evidence type="ECO:0000256" key="2">
    <source>
        <dbReference type="SAM" id="Phobius"/>
    </source>
</evidence>
<feature type="transmembrane region" description="Helical" evidence="2">
    <location>
        <begin position="158"/>
        <end position="176"/>
    </location>
</feature>
<evidence type="ECO:0000313" key="3">
    <source>
        <dbReference type="EMBL" id="TFZ84029.1"/>
    </source>
</evidence>
<keyword evidence="3" id="KW-0503">Monooxygenase</keyword>
<keyword evidence="2" id="KW-0472">Membrane</keyword>
<dbReference type="Pfam" id="PF02461">
    <property type="entry name" value="AMO"/>
    <property type="match status" value="1"/>
</dbReference>
<evidence type="ECO:0000256" key="1">
    <source>
        <dbReference type="SAM" id="MobiDB-lite"/>
    </source>
</evidence>
<dbReference type="InterPro" id="IPR037001">
    <property type="entry name" value="NH3/CH4_mOase_suA_sf"/>
</dbReference>
<dbReference type="AlphaFoldDB" id="A0A4Z0FBW3"/>
<feature type="transmembrane region" description="Helical" evidence="2">
    <location>
        <begin position="40"/>
        <end position="63"/>
    </location>
</feature>
<dbReference type="OrthoDB" id="183959at2"/>
<comment type="caution">
    <text evidence="3">The sequence shown here is derived from an EMBL/GenBank/DDBJ whole genome shotgun (WGS) entry which is preliminary data.</text>
</comment>
<evidence type="ECO:0000313" key="4">
    <source>
        <dbReference type="Proteomes" id="UP000297890"/>
    </source>
</evidence>
<name>A0A4Z0FBW3_9GAMM</name>
<dbReference type="GO" id="GO:0004497">
    <property type="term" value="F:monooxygenase activity"/>
    <property type="evidence" value="ECO:0007669"/>
    <property type="project" value="UniProtKB-KW"/>
</dbReference>
<keyword evidence="4" id="KW-1185">Reference proteome</keyword>